<evidence type="ECO:0000256" key="1">
    <source>
        <dbReference type="SAM" id="MobiDB-lite"/>
    </source>
</evidence>
<proteinExistence type="predicted"/>
<reference evidence="2 3" key="1">
    <citation type="submission" date="2023-05" db="EMBL/GenBank/DDBJ databases">
        <title>B98-5 Cell Line De Novo Hybrid Assembly: An Optical Mapping Approach.</title>
        <authorList>
            <person name="Kananen K."/>
            <person name="Auerbach J.A."/>
            <person name="Kautto E."/>
            <person name="Blachly J.S."/>
        </authorList>
    </citation>
    <scope>NUCLEOTIDE SEQUENCE [LARGE SCALE GENOMIC DNA]</scope>
    <source>
        <strain evidence="2">B95-8</strain>
        <tissue evidence="2">Cell line</tissue>
    </source>
</reference>
<feature type="compositionally biased region" description="Basic residues" evidence="1">
    <location>
        <begin position="103"/>
        <end position="117"/>
    </location>
</feature>
<evidence type="ECO:0000313" key="2">
    <source>
        <dbReference type="EMBL" id="KAK2117560.1"/>
    </source>
</evidence>
<keyword evidence="3" id="KW-1185">Reference proteome</keyword>
<feature type="region of interest" description="Disordered" evidence="1">
    <location>
        <begin position="1"/>
        <end position="51"/>
    </location>
</feature>
<feature type="compositionally biased region" description="Polar residues" evidence="1">
    <location>
        <begin position="1"/>
        <end position="14"/>
    </location>
</feature>
<sequence>MWGSSTAAGPQTGQRPVRRGKRGGTSLEEACIPNPKSRAGGAPRGLPSSFASEVLSTSARLQGTNALGLGTGGRGCGVEPPRPGLQADARRCCAAAGAGLKRRRGAAGAKLQRRRRGWGAIAETQAGRRPQP</sequence>
<feature type="region of interest" description="Disordered" evidence="1">
    <location>
        <begin position="103"/>
        <end position="132"/>
    </location>
</feature>
<protein>
    <submittedName>
        <fullName evidence="2">Uncharacterized protein</fullName>
    </submittedName>
</protein>
<comment type="caution">
    <text evidence="2">The sequence shown here is derived from an EMBL/GenBank/DDBJ whole genome shotgun (WGS) entry which is preliminary data.</text>
</comment>
<gene>
    <name evidence="2" type="ORF">P7K49_004446</name>
</gene>
<dbReference type="Proteomes" id="UP001266305">
    <property type="component" value="Unassembled WGS sequence"/>
</dbReference>
<accession>A0ABQ9W7G1</accession>
<evidence type="ECO:0000313" key="3">
    <source>
        <dbReference type="Proteomes" id="UP001266305"/>
    </source>
</evidence>
<name>A0ABQ9W7G1_SAGOE</name>
<organism evidence="2 3">
    <name type="scientific">Saguinus oedipus</name>
    <name type="common">Cotton-top tamarin</name>
    <name type="synonym">Oedipomidas oedipus</name>
    <dbReference type="NCBI Taxonomy" id="9490"/>
    <lineage>
        <taxon>Eukaryota</taxon>
        <taxon>Metazoa</taxon>
        <taxon>Chordata</taxon>
        <taxon>Craniata</taxon>
        <taxon>Vertebrata</taxon>
        <taxon>Euteleostomi</taxon>
        <taxon>Mammalia</taxon>
        <taxon>Eutheria</taxon>
        <taxon>Euarchontoglires</taxon>
        <taxon>Primates</taxon>
        <taxon>Haplorrhini</taxon>
        <taxon>Platyrrhini</taxon>
        <taxon>Cebidae</taxon>
        <taxon>Callitrichinae</taxon>
        <taxon>Saguinus</taxon>
    </lineage>
</organism>
<dbReference type="EMBL" id="JASSZA010000002">
    <property type="protein sequence ID" value="KAK2117560.1"/>
    <property type="molecule type" value="Genomic_DNA"/>
</dbReference>